<evidence type="ECO:0000313" key="8">
    <source>
        <dbReference type="EMBL" id="SBV30982.1"/>
    </source>
</evidence>
<keyword evidence="4 7" id="KW-0812">Transmembrane</keyword>
<dbReference type="Proteomes" id="UP000190837">
    <property type="component" value="Unassembled WGS sequence"/>
</dbReference>
<evidence type="ECO:0000256" key="1">
    <source>
        <dbReference type="ARBA" id="ARBA00004651"/>
    </source>
</evidence>
<proteinExistence type="inferred from homology"/>
<organism evidence="8 9">
    <name type="scientific">Cardiobacterium hominis</name>
    <dbReference type="NCBI Taxonomy" id="2718"/>
    <lineage>
        <taxon>Bacteria</taxon>
        <taxon>Pseudomonadati</taxon>
        <taxon>Pseudomonadota</taxon>
        <taxon>Gammaproteobacteria</taxon>
        <taxon>Cardiobacteriales</taxon>
        <taxon>Cardiobacteriaceae</taxon>
        <taxon>Cardiobacterium</taxon>
    </lineage>
</organism>
<keyword evidence="3" id="KW-1003">Cell membrane</keyword>
<feature type="transmembrane region" description="Helical" evidence="7">
    <location>
        <begin position="86"/>
        <end position="105"/>
    </location>
</feature>
<dbReference type="Pfam" id="PF03601">
    <property type="entry name" value="Cons_hypoth698"/>
    <property type="match status" value="1"/>
</dbReference>
<comment type="similarity">
    <text evidence="2">Belongs to the UPF0324 family.</text>
</comment>
<dbReference type="AlphaFoldDB" id="A0A1C3NEF5"/>
<evidence type="ECO:0000256" key="7">
    <source>
        <dbReference type="SAM" id="Phobius"/>
    </source>
</evidence>
<keyword evidence="6 7" id="KW-0472">Membrane</keyword>
<keyword evidence="5 7" id="KW-1133">Transmembrane helix</keyword>
<evidence type="ECO:0000256" key="2">
    <source>
        <dbReference type="ARBA" id="ARBA00007977"/>
    </source>
</evidence>
<dbReference type="PANTHER" id="PTHR30106:SF1">
    <property type="entry name" value="UPF0324 MEMBRANE PROTEIN FN0533"/>
    <property type="match status" value="1"/>
</dbReference>
<dbReference type="PANTHER" id="PTHR30106">
    <property type="entry name" value="INNER MEMBRANE PROTEIN YEIH-RELATED"/>
    <property type="match status" value="1"/>
</dbReference>
<reference evidence="9" key="1">
    <citation type="submission" date="2016-04" db="EMBL/GenBank/DDBJ databases">
        <authorList>
            <person name="Tagini F."/>
        </authorList>
    </citation>
    <scope>NUCLEOTIDE SEQUENCE [LARGE SCALE GENOMIC DNA]</scope>
    <source>
        <strain evidence="9">CHUV0807</strain>
    </source>
</reference>
<feature type="transmembrane region" description="Helical" evidence="7">
    <location>
        <begin position="111"/>
        <end position="131"/>
    </location>
</feature>
<protein>
    <submittedName>
        <fullName evidence="8">Inner membrane protein</fullName>
    </submittedName>
</protein>
<feature type="transmembrane region" description="Helical" evidence="7">
    <location>
        <begin position="403"/>
        <end position="420"/>
    </location>
</feature>
<feature type="transmembrane region" description="Helical" evidence="7">
    <location>
        <begin position="224"/>
        <end position="247"/>
    </location>
</feature>
<evidence type="ECO:0000256" key="5">
    <source>
        <dbReference type="ARBA" id="ARBA00022989"/>
    </source>
</evidence>
<dbReference type="InterPro" id="IPR018383">
    <property type="entry name" value="UPF0324_pro"/>
</dbReference>
<dbReference type="EMBL" id="FKLO01000033">
    <property type="protein sequence ID" value="SBV30982.1"/>
    <property type="molecule type" value="Genomic_DNA"/>
</dbReference>
<dbReference type="RefSeq" id="WP_218669908.1">
    <property type="nucleotide sequence ID" value="NZ_FKLO01000033.1"/>
</dbReference>
<comment type="subcellular location">
    <subcellularLocation>
        <location evidence="1">Cell membrane</location>
        <topology evidence="1">Multi-pass membrane protein</topology>
    </subcellularLocation>
</comment>
<evidence type="ECO:0000256" key="4">
    <source>
        <dbReference type="ARBA" id="ARBA00022692"/>
    </source>
</evidence>
<feature type="transmembrane region" description="Helical" evidence="7">
    <location>
        <begin position="326"/>
        <end position="343"/>
    </location>
</feature>
<gene>
    <name evidence="8" type="ORF">CHUV0807_0785</name>
</gene>
<feature type="transmembrane region" description="Helical" evidence="7">
    <location>
        <begin position="363"/>
        <end position="383"/>
    </location>
</feature>
<sequence length="463" mass="49319">MSNILALDGLHTEDQAAKTARRAPPPVWFKKEDSWAIIIGLGLVVAATVLFLVNKSGVLPYFTFSAPGWKTPAELAAKLPAKLPGALGLFLLLASTLSLGARSLGYDTRRFLRGFVALYLLAVAVLIISANAAVKGAQLETPLVALFVGLVIGNTLSLPAWFSEALRTEYYVKTGIVLMGATLPFTIILRAGPAAIGQALIVSVVTFASIYFAATRLFGLDRRFAATLGAGGSICGVSGSIAIGGACRAEKAHVSMAISLVIVWAVVMIFVLPAASRALGLHPGVAGAWIGTSEFADAAGFAAAEAIGHEAATEAFTLMKVVGRDMFVGIWAFLVAILAVTVWERQSAAQSERIDRREIWRRFPKFILGFFIASLLTTAVISVLNADAGKAYSAEALKTLKELRGWFFTLTFLSIGLTTRFRELAAVGLKPFFAFAVGVAINLPLGYWLSNHVFDSYWRSLGA</sequence>
<dbReference type="GO" id="GO:0005886">
    <property type="term" value="C:plasma membrane"/>
    <property type="evidence" value="ECO:0007669"/>
    <property type="project" value="UniProtKB-SubCell"/>
</dbReference>
<evidence type="ECO:0000256" key="6">
    <source>
        <dbReference type="ARBA" id="ARBA00023136"/>
    </source>
</evidence>
<feature type="transmembrane region" description="Helical" evidence="7">
    <location>
        <begin position="432"/>
        <end position="450"/>
    </location>
</feature>
<feature type="transmembrane region" description="Helical" evidence="7">
    <location>
        <begin position="254"/>
        <end position="275"/>
    </location>
</feature>
<feature type="transmembrane region" description="Helical" evidence="7">
    <location>
        <begin position="143"/>
        <end position="162"/>
    </location>
</feature>
<feature type="transmembrane region" description="Helical" evidence="7">
    <location>
        <begin position="34"/>
        <end position="53"/>
    </location>
</feature>
<name>A0A1C3NEF5_9GAMM</name>
<accession>A0A1C3NEF5</accession>
<evidence type="ECO:0000313" key="9">
    <source>
        <dbReference type="Proteomes" id="UP000190837"/>
    </source>
</evidence>
<evidence type="ECO:0000256" key="3">
    <source>
        <dbReference type="ARBA" id="ARBA00022475"/>
    </source>
</evidence>